<evidence type="ECO:0000313" key="2">
    <source>
        <dbReference type="Proteomes" id="UP001054837"/>
    </source>
</evidence>
<gene>
    <name evidence="1" type="ORF">CDAR_455861</name>
</gene>
<dbReference type="AlphaFoldDB" id="A0AAV4UN16"/>
<name>A0AAV4UN16_9ARAC</name>
<comment type="caution">
    <text evidence="1">The sequence shown here is derived from an EMBL/GenBank/DDBJ whole genome shotgun (WGS) entry which is preliminary data.</text>
</comment>
<accession>A0AAV4UN16</accession>
<reference evidence="1 2" key="1">
    <citation type="submission" date="2021-06" db="EMBL/GenBank/DDBJ databases">
        <title>Caerostris darwini draft genome.</title>
        <authorList>
            <person name="Kono N."/>
            <person name="Arakawa K."/>
        </authorList>
    </citation>
    <scope>NUCLEOTIDE SEQUENCE [LARGE SCALE GENOMIC DNA]</scope>
</reference>
<evidence type="ECO:0000313" key="1">
    <source>
        <dbReference type="EMBL" id="GIY59163.1"/>
    </source>
</evidence>
<dbReference type="EMBL" id="BPLQ01011622">
    <property type="protein sequence ID" value="GIY59163.1"/>
    <property type="molecule type" value="Genomic_DNA"/>
</dbReference>
<organism evidence="1 2">
    <name type="scientific">Caerostris darwini</name>
    <dbReference type="NCBI Taxonomy" id="1538125"/>
    <lineage>
        <taxon>Eukaryota</taxon>
        <taxon>Metazoa</taxon>
        <taxon>Ecdysozoa</taxon>
        <taxon>Arthropoda</taxon>
        <taxon>Chelicerata</taxon>
        <taxon>Arachnida</taxon>
        <taxon>Araneae</taxon>
        <taxon>Araneomorphae</taxon>
        <taxon>Entelegynae</taxon>
        <taxon>Araneoidea</taxon>
        <taxon>Araneidae</taxon>
        <taxon>Caerostris</taxon>
    </lineage>
</organism>
<feature type="non-terminal residue" evidence="1">
    <location>
        <position position="1"/>
    </location>
</feature>
<dbReference type="Proteomes" id="UP001054837">
    <property type="component" value="Unassembled WGS sequence"/>
</dbReference>
<sequence>QLPARKHASRDPVSFEIKEPWLSMRARIKSLRSLHLFRPPLQLVISFRSLKRKPRKKNKQEEKLQKELPPANGAATALRILGKSPCYFATKSSFIEWYRID</sequence>
<proteinExistence type="predicted"/>
<protein>
    <submittedName>
        <fullName evidence="1">Uncharacterized protein</fullName>
    </submittedName>
</protein>
<keyword evidence="2" id="KW-1185">Reference proteome</keyword>